<dbReference type="EMBL" id="AEPV01000044">
    <property type="protein sequence ID" value="EFU73881.1"/>
    <property type="molecule type" value="Genomic_DNA"/>
</dbReference>
<sequence length="245" mass="28991">MKVGEANVSKQIKRNMDVEWSYEGQTGPEHWHELCDWFAKGAQYPYQSPISLSHGNHVIKNSEQAQLFFHYQTERFTEKEFKNTMHFVPYSHESYVVFQNVRYFLTDIHFHRPSEHIIDGQVHEIEFHLVHTSEQQKNLVVGVICTFDTEAVELDKVDIQSKWDFLNHLQTFSPAIFLPQNQSYFHYTGSLTTPPTAGPVQWFVFETIQHFNPEFLKEFSDELLEKNNRPIQETKGRSIYYVEKN</sequence>
<dbReference type="CDD" id="cd03124">
    <property type="entry name" value="alpha_CA_prokaryotic_like"/>
    <property type="match status" value="1"/>
</dbReference>
<accession>E6LFX9</accession>
<dbReference type="PANTHER" id="PTHR18952">
    <property type="entry name" value="CARBONIC ANHYDRASE"/>
    <property type="match status" value="1"/>
</dbReference>
<dbReference type="RefSeq" id="WP_007208287.1">
    <property type="nucleotide sequence ID" value="NZ_GL622241.1"/>
</dbReference>
<dbReference type="HOGENOM" id="CLU_039326_0_2_9"/>
<dbReference type="PROSITE" id="PS51144">
    <property type="entry name" value="ALPHA_CA_2"/>
    <property type="match status" value="1"/>
</dbReference>
<comment type="similarity">
    <text evidence="1">Belongs to the alpha-carbonic anhydrase family.</text>
</comment>
<dbReference type="AlphaFoldDB" id="E6LFX9"/>
<dbReference type="SMART" id="SM01057">
    <property type="entry name" value="Carb_anhydrase"/>
    <property type="match status" value="1"/>
</dbReference>
<feature type="domain" description="Alpha-carbonic anhydrase" evidence="7">
    <location>
        <begin position="18"/>
        <end position="243"/>
    </location>
</feature>
<evidence type="ECO:0000256" key="4">
    <source>
        <dbReference type="ARBA" id="ARBA00022833"/>
    </source>
</evidence>
<evidence type="ECO:0000313" key="8">
    <source>
        <dbReference type="EMBL" id="EFU73881.1"/>
    </source>
</evidence>
<organism evidence="8 9">
    <name type="scientific">Enterococcus italicus (strain DSM 15952 / CCUG 50447 / LMG 22039 / TP 1.5)</name>
    <dbReference type="NCBI Taxonomy" id="888064"/>
    <lineage>
        <taxon>Bacteria</taxon>
        <taxon>Bacillati</taxon>
        <taxon>Bacillota</taxon>
        <taxon>Bacilli</taxon>
        <taxon>Lactobacillales</taxon>
        <taxon>Enterococcaceae</taxon>
        <taxon>Enterococcus</taxon>
    </lineage>
</organism>
<dbReference type="PATRIC" id="fig|888064.11.peg.558"/>
<evidence type="ECO:0000256" key="6">
    <source>
        <dbReference type="ARBA" id="ARBA00048348"/>
    </source>
</evidence>
<evidence type="ECO:0000256" key="2">
    <source>
        <dbReference type="ARBA" id="ARBA00012925"/>
    </source>
</evidence>
<dbReference type="Proteomes" id="UP000010296">
    <property type="component" value="Unassembled WGS sequence"/>
</dbReference>
<evidence type="ECO:0000259" key="7">
    <source>
        <dbReference type="PROSITE" id="PS51144"/>
    </source>
</evidence>
<evidence type="ECO:0000256" key="3">
    <source>
        <dbReference type="ARBA" id="ARBA00022723"/>
    </source>
</evidence>
<dbReference type="eggNOG" id="COG3338">
    <property type="taxonomic scope" value="Bacteria"/>
</dbReference>
<keyword evidence="9" id="KW-1185">Reference proteome</keyword>
<gene>
    <name evidence="8" type="primary">cah</name>
    <name evidence="8" type="ORF">HMPREF9088_1269</name>
</gene>
<keyword evidence="4" id="KW-0862">Zinc</keyword>
<dbReference type="InterPro" id="IPR023561">
    <property type="entry name" value="Carbonic_anhydrase_a-class"/>
</dbReference>
<dbReference type="InterPro" id="IPR041891">
    <property type="entry name" value="Alpha_CA_prokaryot-like"/>
</dbReference>
<dbReference type="GO" id="GO:0008270">
    <property type="term" value="F:zinc ion binding"/>
    <property type="evidence" value="ECO:0007669"/>
    <property type="project" value="InterPro"/>
</dbReference>
<dbReference type="InterPro" id="IPR001148">
    <property type="entry name" value="CA_dom"/>
</dbReference>
<dbReference type="Gene3D" id="3.10.200.10">
    <property type="entry name" value="Alpha carbonic anhydrase"/>
    <property type="match status" value="1"/>
</dbReference>
<comment type="catalytic activity">
    <reaction evidence="6">
        <text>hydrogencarbonate + H(+) = CO2 + H2O</text>
        <dbReference type="Rhea" id="RHEA:10748"/>
        <dbReference type="ChEBI" id="CHEBI:15377"/>
        <dbReference type="ChEBI" id="CHEBI:15378"/>
        <dbReference type="ChEBI" id="CHEBI:16526"/>
        <dbReference type="ChEBI" id="CHEBI:17544"/>
        <dbReference type="EC" id="4.2.1.1"/>
    </reaction>
</comment>
<keyword evidence="5 8" id="KW-0456">Lyase</keyword>
<dbReference type="Pfam" id="PF00194">
    <property type="entry name" value="Carb_anhydrase"/>
    <property type="match status" value="1"/>
</dbReference>
<evidence type="ECO:0000256" key="1">
    <source>
        <dbReference type="ARBA" id="ARBA00010718"/>
    </source>
</evidence>
<dbReference type="EC" id="4.2.1.1" evidence="2"/>
<evidence type="ECO:0000256" key="5">
    <source>
        <dbReference type="ARBA" id="ARBA00023239"/>
    </source>
</evidence>
<dbReference type="SUPFAM" id="SSF51069">
    <property type="entry name" value="Carbonic anhydrase"/>
    <property type="match status" value="1"/>
</dbReference>
<reference evidence="8 9" key="1">
    <citation type="submission" date="2010-12" db="EMBL/GenBank/DDBJ databases">
        <authorList>
            <person name="Muzny D."/>
            <person name="Qin X."/>
            <person name="Deng J."/>
            <person name="Jiang H."/>
            <person name="Liu Y."/>
            <person name="Qu J."/>
            <person name="Song X.-Z."/>
            <person name="Zhang L."/>
            <person name="Thornton R."/>
            <person name="Coyle M."/>
            <person name="Francisco L."/>
            <person name="Jackson L."/>
            <person name="Javaid M."/>
            <person name="Korchina V."/>
            <person name="Kovar C."/>
            <person name="Mata R."/>
            <person name="Mathew T."/>
            <person name="Ngo R."/>
            <person name="Nguyen L."/>
            <person name="Nguyen N."/>
            <person name="Okwuonu G."/>
            <person name="Ongeri F."/>
            <person name="Pham C."/>
            <person name="Simmons D."/>
            <person name="Wilczek-Boney K."/>
            <person name="Hale W."/>
            <person name="Jakkamsetti A."/>
            <person name="Pham P."/>
            <person name="Ruth R."/>
            <person name="San Lucas F."/>
            <person name="Warren J."/>
            <person name="Zhang J."/>
            <person name="Zhao Z."/>
            <person name="Zhou C."/>
            <person name="Zhu D."/>
            <person name="Lee S."/>
            <person name="Bess C."/>
            <person name="Blankenburg K."/>
            <person name="Forbes L."/>
            <person name="Fu Q."/>
            <person name="Gubbala S."/>
            <person name="Hirani K."/>
            <person name="Jayaseelan J.C."/>
            <person name="Lara F."/>
            <person name="Munidasa M."/>
            <person name="Palculict T."/>
            <person name="Patil S."/>
            <person name="Pu L.-L."/>
            <person name="Saada N."/>
            <person name="Tang L."/>
            <person name="Weissenberger G."/>
            <person name="Zhu Y."/>
            <person name="Hemphill L."/>
            <person name="Shang Y."/>
            <person name="Youmans B."/>
            <person name="Ayvaz T."/>
            <person name="Ross M."/>
            <person name="Santibanez J."/>
            <person name="Aqrawi P."/>
            <person name="Gross S."/>
            <person name="Joshi V."/>
            <person name="Fowler G."/>
            <person name="Nazareth L."/>
            <person name="Reid J."/>
            <person name="Worley K."/>
            <person name="Petrosino J."/>
            <person name="Highlander S."/>
            <person name="Gibbs R."/>
        </authorList>
    </citation>
    <scope>NUCLEOTIDE SEQUENCE [LARGE SCALE GENOMIC DNA]</scope>
    <source>
        <strain evidence="9">DSM 15952 / CCUG 50447 / LMG 22039 / TP 1.5</strain>
    </source>
</reference>
<comment type="caution">
    <text evidence="8">The sequence shown here is derived from an EMBL/GenBank/DDBJ whole genome shotgun (WGS) entry which is preliminary data.</text>
</comment>
<protein>
    <recommendedName>
        <fullName evidence="2">carbonic anhydrase</fullName>
        <ecNumber evidence="2">4.2.1.1</ecNumber>
    </recommendedName>
</protein>
<name>E6LFX9_ENTI1</name>
<dbReference type="InterPro" id="IPR036398">
    <property type="entry name" value="CA_dom_sf"/>
</dbReference>
<dbReference type="GO" id="GO:0004089">
    <property type="term" value="F:carbonate dehydratase activity"/>
    <property type="evidence" value="ECO:0007669"/>
    <property type="project" value="UniProtKB-EC"/>
</dbReference>
<dbReference type="PANTHER" id="PTHR18952:SF265">
    <property type="entry name" value="CARBONIC ANHYDRASE"/>
    <property type="match status" value="1"/>
</dbReference>
<dbReference type="STRING" id="888064.HMPREF9088_1269"/>
<keyword evidence="3" id="KW-0479">Metal-binding</keyword>
<proteinExistence type="inferred from homology"/>
<evidence type="ECO:0000313" key="9">
    <source>
        <dbReference type="Proteomes" id="UP000010296"/>
    </source>
</evidence>